<proteinExistence type="predicted"/>
<reference evidence="2" key="1">
    <citation type="journal article" date="2022" name="Mol. Ecol. Resour.">
        <title>The genomes of chicory, endive, great burdock and yacon provide insights into Asteraceae palaeo-polyploidization history and plant inulin production.</title>
        <authorList>
            <person name="Fan W."/>
            <person name="Wang S."/>
            <person name="Wang H."/>
            <person name="Wang A."/>
            <person name="Jiang F."/>
            <person name="Liu H."/>
            <person name="Zhao H."/>
            <person name="Xu D."/>
            <person name="Zhang Y."/>
        </authorList>
    </citation>
    <scope>NUCLEOTIDE SEQUENCE [LARGE SCALE GENOMIC DNA]</scope>
    <source>
        <strain evidence="2">cv. Yunnan</strain>
    </source>
</reference>
<evidence type="ECO:0000313" key="1">
    <source>
        <dbReference type="EMBL" id="KAI3816562.1"/>
    </source>
</evidence>
<name>A0ACB9J898_9ASTR</name>
<gene>
    <name evidence="1" type="ORF">L1987_16264</name>
</gene>
<dbReference type="EMBL" id="CM042022">
    <property type="protein sequence ID" value="KAI3816562.1"/>
    <property type="molecule type" value="Genomic_DNA"/>
</dbReference>
<evidence type="ECO:0000313" key="2">
    <source>
        <dbReference type="Proteomes" id="UP001056120"/>
    </source>
</evidence>
<accession>A0ACB9J898</accession>
<sequence>MDGFMSITTVDALLDNGIRGQPIRDDHNRIYKSLSDVIEDKEGRVRETLLGKQVDYSGRSEILDDHPVLLNKVSTLHRLDIHAFLPVLMEGHAIRLHPLVCKGFNVTFDEVQMVVRVPLSLEAQAETRLLMLSHMNLLSLTIGNRILHRLKICLVDTMS</sequence>
<organism evidence="1 2">
    <name type="scientific">Smallanthus sonchifolius</name>
    <dbReference type="NCBI Taxonomy" id="185202"/>
    <lineage>
        <taxon>Eukaryota</taxon>
        <taxon>Viridiplantae</taxon>
        <taxon>Streptophyta</taxon>
        <taxon>Embryophyta</taxon>
        <taxon>Tracheophyta</taxon>
        <taxon>Spermatophyta</taxon>
        <taxon>Magnoliopsida</taxon>
        <taxon>eudicotyledons</taxon>
        <taxon>Gunneridae</taxon>
        <taxon>Pentapetalae</taxon>
        <taxon>asterids</taxon>
        <taxon>campanulids</taxon>
        <taxon>Asterales</taxon>
        <taxon>Asteraceae</taxon>
        <taxon>Asteroideae</taxon>
        <taxon>Heliantheae alliance</taxon>
        <taxon>Millerieae</taxon>
        <taxon>Smallanthus</taxon>
    </lineage>
</organism>
<protein>
    <submittedName>
        <fullName evidence="1">Uncharacterized protein</fullName>
    </submittedName>
</protein>
<comment type="caution">
    <text evidence="1">The sequence shown here is derived from an EMBL/GenBank/DDBJ whole genome shotgun (WGS) entry which is preliminary data.</text>
</comment>
<keyword evidence="2" id="KW-1185">Reference proteome</keyword>
<reference evidence="1 2" key="2">
    <citation type="journal article" date="2022" name="Mol. Ecol. Resour.">
        <title>The genomes of chicory, endive, great burdock and yacon provide insights into Asteraceae paleo-polyploidization history and plant inulin production.</title>
        <authorList>
            <person name="Fan W."/>
            <person name="Wang S."/>
            <person name="Wang H."/>
            <person name="Wang A."/>
            <person name="Jiang F."/>
            <person name="Liu H."/>
            <person name="Zhao H."/>
            <person name="Xu D."/>
            <person name="Zhang Y."/>
        </authorList>
    </citation>
    <scope>NUCLEOTIDE SEQUENCE [LARGE SCALE GENOMIC DNA]</scope>
    <source>
        <strain evidence="2">cv. Yunnan</strain>
        <tissue evidence="1">Leaves</tissue>
    </source>
</reference>
<dbReference type="Proteomes" id="UP001056120">
    <property type="component" value="Linkage Group LG05"/>
</dbReference>